<feature type="compositionally biased region" description="Basic and acidic residues" evidence="5">
    <location>
        <begin position="261"/>
        <end position="274"/>
    </location>
</feature>
<feature type="transmembrane region" description="Helical" evidence="6">
    <location>
        <begin position="150"/>
        <end position="174"/>
    </location>
</feature>
<dbReference type="Ensembl" id="ENSDCDT00010059441.1">
    <property type="protein sequence ID" value="ENSDCDP00010049079.1"/>
    <property type="gene ID" value="ENSDCDG00010029441.1"/>
</dbReference>
<feature type="transmembrane region" description="Helical" evidence="6">
    <location>
        <begin position="186"/>
        <end position="204"/>
    </location>
</feature>
<dbReference type="AlphaFoldDB" id="A0AAY4DUZ0"/>
<dbReference type="Gene3D" id="1.20.140.150">
    <property type="match status" value="1"/>
</dbReference>
<feature type="transmembrane region" description="Helical" evidence="6">
    <location>
        <begin position="51"/>
        <end position="73"/>
    </location>
</feature>
<dbReference type="GO" id="GO:0005246">
    <property type="term" value="F:calcium channel regulator activity"/>
    <property type="evidence" value="ECO:0007669"/>
    <property type="project" value="TreeGrafter"/>
</dbReference>
<feature type="transmembrane region" description="Helical" evidence="6">
    <location>
        <begin position="210"/>
        <end position="230"/>
    </location>
</feature>
<dbReference type="PANTHER" id="PTHR15025">
    <property type="entry name" value="VOLTAGE-DEPENDENT CALCIUM CHANNEL GAMMA-1 SUBUNIT-RELATED"/>
    <property type="match status" value="1"/>
</dbReference>
<keyword evidence="2 6" id="KW-0812">Transmembrane</keyword>
<proteinExistence type="predicted"/>
<dbReference type="Pfam" id="PF13903">
    <property type="entry name" value="Claudin_2"/>
    <property type="match status" value="1"/>
</dbReference>
<evidence type="ECO:0000256" key="3">
    <source>
        <dbReference type="ARBA" id="ARBA00022989"/>
    </source>
</evidence>
<keyword evidence="3 6" id="KW-1133">Transmembrane helix</keyword>
<accession>A0AAY4DUZ0</accession>
<reference evidence="7 8" key="1">
    <citation type="submission" date="2020-06" db="EMBL/GenBank/DDBJ databases">
        <authorList>
            <consortium name="Wellcome Sanger Institute Data Sharing"/>
        </authorList>
    </citation>
    <scope>NUCLEOTIDE SEQUENCE [LARGE SCALE GENOMIC DNA]</scope>
</reference>
<evidence type="ECO:0000256" key="2">
    <source>
        <dbReference type="ARBA" id="ARBA00022692"/>
    </source>
</evidence>
<gene>
    <name evidence="7" type="primary">cacng6a</name>
</gene>
<dbReference type="Proteomes" id="UP000694580">
    <property type="component" value="Chromosome 20"/>
</dbReference>
<name>A0AAY4DUZ0_9TELE</name>
<evidence type="ECO:0000313" key="7">
    <source>
        <dbReference type="Ensembl" id="ENSDCDP00010049079.1"/>
    </source>
</evidence>
<evidence type="ECO:0000256" key="6">
    <source>
        <dbReference type="SAM" id="Phobius"/>
    </source>
</evidence>
<keyword evidence="8" id="KW-1185">Reference proteome</keyword>
<dbReference type="GO" id="GO:1902514">
    <property type="term" value="P:regulation of calcium ion transmembrane transport via high voltage-gated calcium channel"/>
    <property type="evidence" value="ECO:0007669"/>
    <property type="project" value="TreeGrafter"/>
</dbReference>
<feature type="region of interest" description="Disordered" evidence="5">
    <location>
        <begin position="252"/>
        <end position="274"/>
    </location>
</feature>
<dbReference type="RefSeq" id="XP_028819677.1">
    <property type="nucleotide sequence ID" value="XM_028963844.1"/>
</dbReference>
<evidence type="ECO:0000256" key="4">
    <source>
        <dbReference type="ARBA" id="ARBA00023136"/>
    </source>
</evidence>
<reference evidence="7" key="2">
    <citation type="submission" date="2025-08" db="UniProtKB">
        <authorList>
            <consortium name="Ensembl"/>
        </authorList>
    </citation>
    <scope>IDENTIFICATION</scope>
</reference>
<sequence length="274" mass="30180">MWSTFFVQDEDGRPGGLAGVMVEGRAAKRRVRSEAALDDAITAKQKGRIKLVFAVAAVGIFMTMLGVGTDFWVELAPEKHFYSNESCLAVHYGIWKCCTKKLWIALVDPERESCGPADLPGESNCTYFKFFTTGENTVMFQKMTEKSLNVAAGLLSVSALLMMLTGGICILMALSKRVQFFLKPASLCFVLSGILLFLSLIIFHQSVLSLLAPHPAVTVAAQLLLFHNFVAIKSCKGKPSNLPAMARPTHIRQRQQSSDGETQHELQLESRLHV</sequence>
<evidence type="ECO:0000256" key="5">
    <source>
        <dbReference type="SAM" id="MobiDB-lite"/>
    </source>
</evidence>
<evidence type="ECO:0000313" key="8">
    <source>
        <dbReference type="Proteomes" id="UP000694580"/>
    </source>
</evidence>
<dbReference type="PANTHER" id="PTHR15025:SF7">
    <property type="entry name" value="CALCIUM CHANNEL, VOLTAGE-DEPENDENT, GAMMA SUBUNIT 6A"/>
    <property type="match status" value="1"/>
</dbReference>
<evidence type="ECO:0000256" key="1">
    <source>
        <dbReference type="ARBA" id="ARBA00004141"/>
    </source>
</evidence>
<keyword evidence="4 6" id="KW-0472">Membrane</keyword>
<protein>
    <submittedName>
        <fullName evidence="7">Uncharacterized protein</fullName>
    </submittedName>
</protein>
<dbReference type="InterPro" id="IPR004031">
    <property type="entry name" value="PMP22/EMP/MP20/Claudin"/>
</dbReference>
<reference evidence="7" key="3">
    <citation type="submission" date="2025-09" db="UniProtKB">
        <authorList>
            <consortium name="Ensembl"/>
        </authorList>
    </citation>
    <scope>IDENTIFICATION</scope>
</reference>
<comment type="subcellular location">
    <subcellularLocation>
        <location evidence="1">Membrane</location>
        <topology evidence="1">Multi-pass membrane protein</topology>
    </subcellularLocation>
</comment>
<dbReference type="GeneTree" id="ENSGT00390000007786"/>
<dbReference type="GO" id="GO:1990454">
    <property type="term" value="C:L-type voltage-gated calcium channel complex"/>
    <property type="evidence" value="ECO:0007669"/>
    <property type="project" value="TreeGrafter"/>
</dbReference>
<organism evidence="7 8">
    <name type="scientific">Denticeps clupeoides</name>
    <name type="common">denticle herring</name>
    <dbReference type="NCBI Taxonomy" id="299321"/>
    <lineage>
        <taxon>Eukaryota</taxon>
        <taxon>Metazoa</taxon>
        <taxon>Chordata</taxon>
        <taxon>Craniata</taxon>
        <taxon>Vertebrata</taxon>
        <taxon>Euteleostomi</taxon>
        <taxon>Actinopterygii</taxon>
        <taxon>Neopterygii</taxon>
        <taxon>Teleostei</taxon>
        <taxon>Clupei</taxon>
        <taxon>Clupeiformes</taxon>
        <taxon>Denticipitoidei</taxon>
        <taxon>Denticipitidae</taxon>
        <taxon>Denticeps</taxon>
    </lineage>
</organism>
<dbReference type="GeneID" id="114770167"/>